<dbReference type="InterPro" id="IPR012373">
    <property type="entry name" value="Ferrdict_sens_TM"/>
</dbReference>
<accession>A0A6B9ZB70</accession>
<evidence type="ECO:0000313" key="5">
    <source>
        <dbReference type="Proteomes" id="UP000476411"/>
    </source>
</evidence>
<dbReference type="PANTHER" id="PTHR30273:SF2">
    <property type="entry name" value="PROTEIN FECR"/>
    <property type="match status" value="1"/>
</dbReference>
<feature type="domain" description="Protein FecR C-terminal" evidence="3">
    <location>
        <begin position="273"/>
        <end position="340"/>
    </location>
</feature>
<organism evidence="4 5">
    <name type="scientific">Chitinophaga agri</name>
    <dbReference type="NCBI Taxonomy" id="2703787"/>
    <lineage>
        <taxon>Bacteria</taxon>
        <taxon>Pseudomonadati</taxon>
        <taxon>Bacteroidota</taxon>
        <taxon>Chitinophagia</taxon>
        <taxon>Chitinophagales</taxon>
        <taxon>Chitinophagaceae</taxon>
        <taxon>Chitinophaga</taxon>
    </lineage>
</organism>
<feature type="transmembrane region" description="Helical" evidence="1">
    <location>
        <begin position="99"/>
        <end position="120"/>
    </location>
</feature>
<keyword evidence="1" id="KW-0472">Membrane</keyword>
<evidence type="ECO:0000313" key="4">
    <source>
        <dbReference type="EMBL" id="QHS59079.1"/>
    </source>
</evidence>
<dbReference type="Gene3D" id="3.55.50.30">
    <property type="match status" value="1"/>
</dbReference>
<name>A0A6B9ZB70_9BACT</name>
<dbReference type="KEGG" id="chih:GWR21_05560"/>
<dbReference type="Pfam" id="PF16344">
    <property type="entry name" value="FecR_C"/>
    <property type="match status" value="1"/>
</dbReference>
<evidence type="ECO:0000259" key="2">
    <source>
        <dbReference type="Pfam" id="PF04773"/>
    </source>
</evidence>
<evidence type="ECO:0000256" key="1">
    <source>
        <dbReference type="SAM" id="Phobius"/>
    </source>
</evidence>
<protein>
    <submittedName>
        <fullName evidence="4">DUF4974 domain-containing protein</fullName>
    </submittedName>
</protein>
<dbReference type="GO" id="GO:0016989">
    <property type="term" value="F:sigma factor antagonist activity"/>
    <property type="evidence" value="ECO:0007669"/>
    <property type="project" value="TreeGrafter"/>
</dbReference>
<dbReference type="PIRSF" id="PIRSF018266">
    <property type="entry name" value="FecR"/>
    <property type="match status" value="1"/>
</dbReference>
<dbReference type="RefSeq" id="WP_162330781.1">
    <property type="nucleotide sequence ID" value="NZ_CP048113.1"/>
</dbReference>
<dbReference type="Pfam" id="PF04773">
    <property type="entry name" value="FecR"/>
    <property type="match status" value="1"/>
</dbReference>
<keyword evidence="5" id="KW-1185">Reference proteome</keyword>
<sequence length="341" mass="38365">MDFKLYKAEDFAADESFIRYFQQSDEHDVAFWQHWIRCNPDKLAEIMAAESILARLLGHLPQHEFDAEQARMLAFLSQQPAVDATAQERVLPPAPRHRLRTFTAAAVMAGILVMAGIWLFTARTRSRPQPLNWTSFSSAPTQRTTIELPDGSVIQLNAGTNIQYAITAAKDSLIVKLDGEAFFTIARNENRVFIVQGGDMMVKVLGTSFNMSYYPESGKSRVALVEGKVKVAVTNPDGVILVPNESITYNAAEATLEKSTFDRSAELGWRDNKLYFNHADFPEIALQLKRLYNITCINRSKVMNMQYTGHFDNVGYKQVVASICFANDLQYSIANDTVFIQ</sequence>
<dbReference type="InterPro" id="IPR006860">
    <property type="entry name" value="FecR"/>
</dbReference>
<dbReference type="Proteomes" id="UP000476411">
    <property type="component" value="Chromosome"/>
</dbReference>
<keyword evidence="1" id="KW-0812">Transmembrane</keyword>
<dbReference type="InterPro" id="IPR032508">
    <property type="entry name" value="FecR_C"/>
</dbReference>
<dbReference type="Gene3D" id="2.60.120.1440">
    <property type="match status" value="1"/>
</dbReference>
<proteinExistence type="predicted"/>
<gene>
    <name evidence="4" type="ORF">GWR21_05560</name>
</gene>
<dbReference type="EMBL" id="CP048113">
    <property type="protein sequence ID" value="QHS59079.1"/>
    <property type="molecule type" value="Genomic_DNA"/>
</dbReference>
<dbReference type="PANTHER" id="PTHR30273">
    <property type="entry name" value="PERIPLASMIC SIGNAL SENSOR AND SIGMA FACTOR ACTIVATOR FECR-RELATED"/>
    <property type="match status" value="1"/>
</dbReference>
<evidence type="ECO:0000259" key="3">
    <source>
        <dbReference type="Pfam" id="PF16344"/>
    </source>
</evidence>
<reference evidence="4 5" key="1">
    <citation type="submission" date="2020-01" db="EMBL/GenBank/DDBJ databases">
        <title>Complete genome sequence of Chitinophaga sp. H33E-04 isolated from quinoa roots.</title>
        <authorList>
            <person name="Weon H.-Y."/>
            <person name="Lee S.A."/>
        </authorList>
    </citation>
    <scope>NUCLEOTIDE SEQUENCE [LARGE SCALE GENOMIC DNA]</scope>
    <source>
        <strain evidence="4 5">H33E-04</strain>
    </source>
</reference>
<keyword evidence="1" id="KW-1133">Transmembrane helix</keyword>
<dbReference type="AlphaFoldDB" id="A0A6B9ZB70"/>
<feature type="domain" description="FecR protein" evidence="2">
    <location>
        <begin position="137"/>
        <end position="230"/>
    </location>
</feature>